<proteinExistence type="predicted"/>
<dbReference type="InterPro" id="IPR036388">
    <property type="entry name" value="WH-like_DNA-bd_sf"/>
</dbReference>
<evidence type="ECO:0000259" key="1">
    <source>
        <dbReference type="Pfam" id="PF10416"/>
    </source>
</evidence>
<dbReference type="VEuPathDB" id="TrichDB:TVAG_023830"/>
<dbReference type="InterPro" id="IPR018845">
    <property type="entry name" value="Initiator-bd"/>
</dbReference>
<dbReference type="Gene3D" id="1.10.10.10">
    <property type="entry name" value="Winged helix-like DNA-binding domain superfamily/Winged helix DNA-binding domain"/>
    <property type="match status" value="1"/>
</dbReference>
<dbReference type="RefSeq" id="XP_001302400.1">
    <property type="nucleotide sequence ID" value="XM_001302399.1"/>
</dbReference>
<organism evidence="2 3">
    <name type="scientific">Trichomonas vaginalis (strain ATCC PRA-98 / G3)</name>
    <dbReference type="NCBI Taxonomy" id="412133"/>
    <lineage>
        <taxon>Eukaryota</taxon>
        <taxon>Metamonada</taxon>
        <taxon>Parabasalia</taxon>
        <taxon>Trichomonadida</taxon>
        <taxon>Trichomonadidae</taxon>
        <taxon>Trichomonas</taxon>
    </lineage>
</organism>
<dbReference type="Proteomes" id="UP000001542">
    <property type="component" value="Unassembled WGS sequence"/>
</dbReference>
<gene>
    <name evidence="2" type="ORF">TVAG_023830</name>
</gene>
<dbReference type="InParanoid" id="A2G047"/>
<protein>
    <recommendedName>
        <fullName evidence="1">Initiator binding domain-containing protein</fullName>
    </recommendedName>
</protein>
<dbReference type="AlphaFoldDB" id="A2G047"/>
<dbReference type="Pfam" id="PF10416">
    <property type="entry name" value="IBD"/>
    <property type="match status" value="1"/>
</dbReference>
<dbReference type="EMBL" id="DS114197">
    <property type="protein sequence ID" value="EAX89470.1"/>
    <property type="molecule type" value="Genomic_DNA"/>
</dbReference>
<evidence type="ECO:0000313" key="2">
    <source>
        <dbReference type="EMBL" id="EAX89470.1"/>
    </source>
</evidence>
<name>A2G047_TRIV3</name>
<evidence type="ECO:0000313" key="3">
    <source>
        <dbReference type="Proteomes" id="UP000001542"/>
    </source>
</evidence>
<reference evidence="2" key="1">
    <citation type="submission" date="2006-10" db="EMBL/GenBank/DDBJ databases">
        <authorList>
            <person name="Amadeo P."/>
            <person name="Zhao Q."/>
            <person name="Wortman J."/>
            <person name="Fraser-Liggett C."/>
            <person name="Carlton J."/>
        </authorList>
    </citation>
    <scope>NUCLEOTIDE SEQUENCE</scope>
    <source>
        <strain evidence="2">G3</strain>
    </source>
</reference>
<dbReference type="VEuPathDB" id="TrichDB:TVAGG3_0769660"/>
<keyword evidence="3" id="KW-1185">Reference proteome</keyword>
<dbReference type="KEGG" id="tva:4747138"/>
<accession>A2G047</accession>
<reference evidence="2" key="2">
    <citation type="journal article" date="2007" name="Science">
        <title>Draft genome sequence of the sexually transmitted pathogen Trichomonas vaginalis.</title>
        <authorList>
            <person name="Carlton J.M."/>
            <person name="Hirt R.P."/>
            <person name="Silva J.C."/>
            <person name="Delcher A.L."/>
            <person name="Schatz M."/>
            <person name="Zhao Q."/>
            <person name="Wortman J.R."/>
            <person name="Bidwell S.L."/>
            <person name="Alsmark U.C.M."/>
            <person name="Besteiro S."/>
            <person name="Sicheritz-Ponten T."/>
            <person name="Noel C.J."/>
            <person name="Dacks J.B."/>
            <person name="Foster P.G."/>
            <person name="Simillion C."/>
            <person name="Van de Peer Y."/>
            <person name="Miranda-Saavedra D."/>
            <person name="Barton G.J."/>
            <person name="Westrop G.D."/>
            <person name="Mueller S."/>
            <person name="Dessi D."/>
            <person name="Fiori P.L."/>
            <person name="Ren Q."/>
            <person name="Paulsen I."/>
            <person name="Zhang H."/>
            <person name="Bastida-Corcuera F.D."/>
            <person name="Simoes-Barbosa A."/>
            <person name="Brown M.T."/>
            <person name="Hayes R.D."/>
            <person name="Mukherjee M."/>
            <person name="Okumura C.Y."/>
            <person name="Schneider R."/>
            <person name="Smith A.J."/>
            <person name="Vanacova S."/>
            <person name="Villalvazo M."/>
            <person name="Haas B.J."/>
            <person name="Pertea M."/>
            <person name="Feldblyum T.V."/>
            <person name="Utterback T.R."/>
            <person name="Shu C.L."/>
            <person name="Osoegawa K."/>
            <person name="de Jong P.J."/>
            <person name="Hrdy I."/>
            <person name="Horvathova L."/>
            <person name="Zubacova Z."/>
            <person name="Dolezal P."/>
            <person name="Malik S.B."/>
            <person name="Logsdon J.M. Jr."/>
            <person name="Henze K."/>
            <person name="Gupta A."/>
            <person name="Wang C.C."/>
            <person name="Dunne R.L."/>
            <person name="Upcroft J.A."/>
            <person name="Upcroft P."/>
            <person name="White O."/>
            <person name="Salzberg S.L."/>
            <person name="Tang P."/>
            <person name="Chiu C.-H."/>
            <person name="Lee Y.-S."/>
            <person name="Embley T.M."/>
            <person name="Coombs G.H."/>
            <person name="Mottram J.C."/>
            <person name="Tachezy J."/>
            <person name="Fraser-Liggett C.M."/>
            <person name="Johnson P.J."/>
        </authorList>
    </citation>
    <scope>NUCLEOTIDE SEQUENCE [LARGE SCALE GENOMIC DNA]</scope>
    <source>
        <strain evidence="2">G3</strain>
    </source>
</reference>
<sequence>MAEVCSPISNGRHFMGLTDGFPIPQTKVGAIQQMLGVPLISNHPNTVPVYARTQYCEINNAFEIDTGLNENGSPKNFEKISDMIIQPQAIGLIPASEWSPRPMTLKQIRDTYFTRRNGTARQFDLKLYNALCITKAEPTAAPFIGVEWIDSNHFKVDEKVFSLFLGTKCDNNALFDKQGSFSKYGFEQVYKGANPVLSRNPTCENVDDNTVRIFTDPLHRFDRDNSFNRVEL</sequence>
<feature type="domain" description="Initiator binding" evidence="1">
    <location>
        <begin position="101"/>
        <end position="207"/>
    </location>
</feature>